<dbReference type="InterPro" id="IPR011990">
    <property type="entry name" value="TPR-like_helical_dom_sf"/>
</dbReference>
<keyword evidence="1" id="KW-0732">Signal</keyword>
<proteinExistence type="predicted"/>
<evidence type="ECO:0000256" key="1">
    <source>
        <dbReference type="SAM" id="SignalP"/>
    </source>
</evidence>
<evidence type="ECO:0000313" key="2">
    <source>
        <dbReference type="EMBL" id="RZS69121.1"/>
    </source>
</evidence>
<dbReference type="Pfam" id="PF12771">
    <property type="entry name" value="SusD-like_2"/>
    <property type="match status" value="1"/>
</dbReference>
<keyword evidence="3" id="KW-1185">Reference proteome</keyword>
<dbReference type="EMBL" id="SGXA01000003">
    <property type="protein sequence ID" value="RZS69121.1"/>
    <property type="molecule type" value="Genomic_DNA"/>
</dbReference>
<name>A0A4Q7ML21_9BACT</name>
<organism evidence="2 3">
    <name type="scientific">Pseudobacter ginsenosidimutans</name>
    <dbReference type="NCBI Taxonomy" id="661488"/>
    <lineage>
        <taxon>Bacteria</taxon>
        <taxon>Pseudomonadati</taxon>
        <taxon>Bacteroidota</taxon>
        <taxon>Chitinophagia</taxon>
        <taxon>Chitinophagales</taxon>
        <taxon>Chitinophagaceae</taxon>
        <taxon>Pseudobacter</taxon>
    </lineage>
</organism>
<sequence>MKKTINHIILAVSFLAVAGSFSSCKKFLDVNKDPNNPTQIPAHTRLIGAITTTNGASMWRGAREMVGVMQYGATKLTTGSNRNAETWRFTASYFFWQNAYVFTMPNCVDLIVLGKKEQNYHFAGAGSVLLAVNLGMLADQYGSIVASDYYDGVSQINLLPKMDDQQTAYKYIDSLLTEAIKFFGMSNTTPLNYSGGDIMFNGDVNKWTRFAWALKARYLNHLSKKGSLYDPAAIITACGNAFNADGMDAQFPYIAGAQQTDENPFASWGGFTSATDPRYFTWTQFFVNMLTKFPVTETAYEDPRISKIMKPAASDSKYRGLRSGAGLAGGMDGTGTFTNEADYGPFSKSGFYTNVTSPFPFITYSEVKLIEAEASLRSSKKTEALNAYREGVSANMRKLGVSAGDINAYWTAQNADNLEAHFDNLTQGLSHIMRQKYITQCLNPETWVDMRRMDYSNDIYGPSLRRPANINTVIFDPANNNQWIRGMVYETNEQNRNPQAVGDNSEKFRLLTPLWWDKP</sequence>
<dbReference type="RefSeq" id="WP_130543485.1">
    <property type="nucleotide sequence ID" value="NZ_CP042431.1"/>
</dbReference>
<gene>
    <name evidence="2" type="ORF">EV199_4947</name>
</gene>
<evidence type="ECO:0000313" key="3">
    <source>
        <dbReference type="Proteomes" id="UP000293874"/>
    </source>
</evidence>
<protein>
    <submittedName>
        <fullName evidence="2">SusD-like starch-binding protein associating with outer membrane</fullName>
    </submittedName>
</protein>
<dbReference type="PROSITE" id="PS51257">
    <property type="entry name" value="PROKAR_LIPOPROTEIN"/>
    <property type="match status" value="1"/>
</dbReference>
<dbReference type="Gene3D" id="1.25.40.390">
    <property type="match status" value="1"/>
</dbReference>
<accession>A0A4Q7ML21</accession>
<feature type="signal peptide" evidence="1">
    <location>
        <begin position="1"/>
        <end position="18"/>
    </location>
</feature>
<feature type="chain" id="PRO_5020896177" evidence="1">
    <location>
        <begin position="19"/>
        <end position="519"/>
    </location>
</feature>
<reference evidence="2 3" key="1">
    <citation type="submission" date="2019-02" db="EMBL/GenBank/DDBJ databases">
        <title>Genomic Encyclopedia of Type Strains, Phase IV (KMG-IV): sequencing the most valuable type-strain genomes for metagenomic binning, comparative biology and taxonomic classification.</title>
        <authorList>
            <person name="Goeker M."/>
        </authorList>
    </citation>
    <scope>NUCLEOTIDE SEQUENCE [LARGE SCALE GENOMIC DNA]</scope>
    <source>
        <strain evidence="2 3">DSM 18116</strain>
    </source>
</reference>
<dbReference type="InterPro" id="IPR041662">
    <property type="entry name" value="SusD-like_2"/>
</dbReference>
<dbReference type="OrthoDB" id="9766256at2"/>
<dbReference type="AlphaFoldDB" id="A0A4Q7ML21"/>
<dbReference type="Proteomes" id="UP000293874">
    <property type="component" value="Unassembled WGS sequence"/>
</dbReference>
<comment type="caution">
    <text evidence="2">The sequence shown here is derived from an EMBL/GenBank/DDBJ whole genome shotgun (WGS) entry which is preliminary data.</text>
</comment>
<dbReference type="SUPFAM" id="SSF48452">
    <property type="entry name" value="TPR-like"/>
    <property type="match status" value="1"/>
</dbReference>